<dbReference type="EMBL" id="CM042016">
    <property type="protein sequence ID" value="KAI3700535.1"/>
    <property type="molecule type" value="Genomic_DNA"/>
</dbReference>
<keyword evidence="2" id="KW-1185">Reference proteome</keyword>
<sequence length="118" mass="13567">MADMTSPLSKKQRASACIVDVDGVCTAEKKEGNIKEQFQNAVKWHMRGNYGSWRLESNNTFRNWWRLTTGGEKLSDTGTRSQSADGNKYRRISKGRWDKQGEMAGKCWVHFICYLPLM</sequence>
<name>A0ACB8ZS95_CICIN</name>
<protein>
    <submittedName>
        <fullName evidence="1">Uncharacterized protein</fullName>
    </submittedName>
</protein>
<evidence type="ECO:0000313" key="1">
    <source>
        <dbReference type="EMBL" id="KAI3700535.1"/>
    </source>
</evidence>
<reference evidence="2" key="1">
    <citation type="journal article" date="2022" name="Mol. Ecol. Resour.">
        <title>The genomes of chicory, endive, great burdock and yacon provide insights into Asteraceae palaeo-polyploidization history and plant inulin production.</title>
        <authorList>
            <person name="Fan W."/>
            <person name="Wang S."/>
            <person name="Wang H."/>
            <person name="Wang A."/>
            <person name="Jiang F."/>
            <person name="Liu H."/>
            <person name="Zhao H."/>
            <person name="Xu D."/>
            <person name="Zhang Y."/>
        </authorList>
    </citation>
    <scope>NUCLEOTIDE SEQUENCE [LARGE SCALE GENOMIC DNA]</scope>
    <source>
        <strain evidence="2">cv. Punajuju</strain>
    </source>
</reference>
<organism evidence="1 2">
    <name type="scientific">Cichorium intybus</name>
    <name type="common">Chicory</name>
    <dbReference type="NCBI Taxonomy" id="13427"/>
    <lineage>
        <taxon>Eukaryota</taxon>
        <taxon>Viridiplantae</taxon>
        <taxon>Streptophyta</taxon>
        <taxon>Embryophyta</taxon>
        <taxon>Tracheophyta</taxon>
        <taxon>Spermatophyta</taxon>
        <taxon>Magnoliopsida</taxon>
        <taxon>eudicotyledons</taxon>
        <taxon>Gunneridae</taxon>
        <taxon>Pentapetalae</taxon>
        <taxon>asterids</taxon>
        <taxon>campanulids</taxon>
        <taxon>Asterales</taxon>
        <taxon>Asteraceae</taxon>
        <taxon>Cichorioideae</taxon>
        <taxon>Cichorieae</taxon>
        <taxon>Cichoriinae</taxon>
        <taxon>Cichorium</taxon>
    </lineage>
</organism>
<comment type="caution">
    <text evidence="1">The sequence shown here is derived from an EMBL/GenBank/DDBJ whole genome shotgun (WGS) entry which is preliminary data.</text>
</comment>
<accession>A0ACB8ZS95</accession>
<proteinExistence type="predicted"/>
<reference evidence="1 2" key="2">
    <citation type="journal article" date="2022" name="Mol. Ecol. Resour.">
        <title>The genomes of chicory, endive, great burdock and yacon provide insights into Asteraceae paleo-polyploidization history and plant inulin production.</title>
        <authorList>
            <person name="Fan W."/>
            <person name="Wang S."/>
            <person name="Wang H."/>
            <person name="Wang A."/>
            <person name="Jiang F."/>
            <person name="Liu H."/>
            <person name="Zhao H."/>
            <person name="Xu D."/>
            <person name="Zhang Y."/>
        </authorList>
    </citation>
    <scope>NUCLEOTIDE SEQUENCE [LARGE SCALE GENOMIC DNA]</scope>
    <source>
        <strain evidence="2">cv. Punajuju</strain>
        <tissue evidence="1">Leaves</tissue>
    </source>
</reference>
<gene>
    <name evidence="1" type="ORF">L2E82_45166</name>
</gene>
<dbReference type="Proteomes" id="UP001055811">
    <property type="component" value="Linkage Group LG08"/>
</dbReference>
<evidence type="ECO:0000313" key="2">
    <source>
        <dbReference type="Proteomes" id="UP001055811"/>
    </source>
</evidence>